<evidence type="ECO:0000313" key="11">
    <source>
        <dbReference type="RefSeq" id="XP_065670431.1"/>
    </source>
</evidence>
<dbReference type="CDD" id="cd08161">
    <property type="entry name" value="SET"/>
    <property type="match status" value="1"/>
</dbReference>
<evidence type="ECO:0000313" key="12">
    <source>
        <dbReference type="RefSeq" id="XP_065670432.1"/>
    </source>
</evidence>
<keyword evidence="7" id="KW-0539">Nucleus</keyword>
<accession>A0ABM4D7Y6</accession>
<evidence type="ECO:0000313" key="10">
    <source>
        <dbReference type="Proteomes" id="UP001652625"/>
    </source>
</evidence>
<dbReference type="InterPro" id="IPR003616">
    <property type="entry name" value="Post-SET_dom"/>
</dbReference>
<evidence type="ECO:0000256" key="2">
    <source>
        <dbReference type="ARBA" id="ARBA00004286"/>
    </source>
</evidence>
<evidence type="ECO:0000256" key="3">
    <source>
        <dbReference type="ARBA" id="ARBA00022454"/>
    </source>
</evidence>
<sequence length="280" mass="32315">MTEKNEKNENLPIRKIALCNAEEKYGPGSKALFASQTIEQGQVVLECDELTCDYAIRDTDKDMLKTKEEIIDCCNTMPEYEPILMYYQIMVDQDIFMVPRLWKEKRLLCICAFFNHSCDPNCGYKGNAIISLKNISAGEEVTIDYQMFETESGFASGLKCLCGSNNCRGVLSFDQYRNVEWVAKYYDYSSSYVKSRIDDLKERWFSSQCYVKRFNSLEKGLVAVKGIEPDTLVAIFSKDIKPEMHYIRTSINPNCYLLGNEVYTSYKIEPDEELTLKYSL</sequence>
<proteinExistence type="predicted"/>
<evidence type="ECO:0000256" key="7">
    <source>
        <dbReference type="ARBA" id="ARBA00023242"/>
    </source>
</evidence>
<evidence type="ECO:0000256" key="1">
    <source>
        <dbReference type="ARBA" id="ARBA00004123"/>
    </source>
</evidence>
<keyword evidence="5" id="KW-0808">Transferase</keyword>
<evidence type="ECO:0000256" key="5">
    <source>
        <dbReference type="ARBA" id="ARBA00022679"/>
    </source>
</evidence>
<dbReference type="RefSeq" id="XP_065670432.1">
    <property type="nucleotide sequence ID" value="XM_065814360.1"/>
</dbReference>
<feature type="domain" description="Post-SET" evidence="9">
    <location>
        <begin position="156"/>
        <end position="172"/>
    </location>
</feature>
<evidence type="ECO:0000259" key="9">
    <source>
        <dbReference type="PROSITE" id="PS50868"/>
    </source>
</evidence>
<keyword evidence="6" id="KW-0949">S-adenosyl-L-methionine</keyword>
<dbReference type="InterPro" id="IPR046341">
    <property type="entry name" value="SET_dom_sf"/>
</dbReference>
<feature type="domain" description="SET" evidence="8">
    <location>
        <begin position="9"/>
        <end position="146"/>
    </location>
</feature>
<dbReference type="GeneID" id="105850153"/>
<dbReference type="Gene3D" id="2.170.270.10">
    <property type="entry name" value="SET domain"/>
    <property type="match status" value="1"/>
</dbReference>
<evidence type="ECO:0000256" key="6">
    <source>
        <dbReference type="ARBA" id="ARBA00022691"/>
    </source>
</evidence>
<evidence type="ECO:0000256" key="4">
    <source>
        <dbReference type="ARBA" id="ARBA00022603"/>
    </source>
</evidence>
<evidence type="ECO:0000259" key="8">
    <source>
        <dbReference type="PROSITE" id="PS50280"/>
    </source>
</evidence>
<dbReference type="InterPro" id="IPR050777">
    <property type="entry name" value="SET2_Histone-Lys_MeTrsfase"/>
</dbReference>
<dbReference type="Pfam" id="PF00856">
    <property type="entry name" value="SET"/>
    <property type="match status" value="1"/>
</dbReference>
<comment type="subcellular location">
    <subcellularLocation>
        <location evidence="2">Chromosome</location>
    </subcellularLocation>
    <subcellularLocation>
        <location evidence="1">Nucleus</location>
    </subcellularLocation>
</comment>
<dbReference type="RefSeq" id="XP_065670431.1">
    <property type="nucleotide sequence ID" value="XM_065814359.1"/>
</dbReference>
<organism evidence="10 11">
    <name type="scientific">Hydra vulgaris</name>
    <name type="common">Hydra</name>
    <name type="synonym">Hydra attenuata</name>
    <dbReference type="NCBI Taxonomy" id="6087"/>
    <lineage>
        <taxon>Eukaryota</taxon>
        <taxon>Metazoa</taxon>
        <taxon>Cnidaria</taxon>
        <taxon>Hydrozoa</taxon>
        <taxon>Hydroidolina</taxon>
        <taxon>Anthoathecata</taxon>
        <taxon>Aplanulata</taxon>
        <taxon>Hydridae</taxon>
        <taxon>Hydra</taxon>
    </lineage>
</organism>
<gene>
    <name evidence="11 12" type="primary">LOC105850153</name>
</gene>
<dbReference type="InterPro" id="IPR001214">
    <property type="entry name" value="SET_dom"/>
</dbReference>
<dbReference type="PANTHER" id="PTHR22884">
    <property type="entry name" value="SET DOMAIN PROTEINS"/>
    <property type="match status" value="1"/>
</dbReference>
<keyword evidence="10" id="KW-1185">Reference proteome</keyword>
<name>A0ABM4D7Y6_HYDVU</name>
<keyword evidence="3" id="KW-0158">Chromosome</keyword>
<protein>
    <submittedName>
        <fullName evidence="11 12">Uncharacterized protein LOC105850153</fullName>
    </submittedName>
</protein>
<dbReference type="SUPFAM" id="SSF82199">
    <property type="entry name" value="SET domain"/>
    <property type="match status" value="2"/>
</dbReference>
<dbReference type="PROSITE" id="PS50280">
    <property type="entry name" value="SET"/>
    <property type="match status" value="1"/>
</dbReference>
<dbReference type="Proteomes" id="UP001652625">
    <property type="component" value="Chromosome 12"/>
</dbReference>
<dbReference type="PROSITE" id="PS50868">
    <property type="entry name" value="POST_SET"/>
    <property type="match status" value="1"/>
</dbReference>
<reference evidence="11 12" key="1">
    <citation type="submission" date="2025-05" db="UniProtKB">
        <authorList>
            <consortium name="RefSeq"/>
        </authorList>
    </citation>
    <scope>IDENTIFICATION</scope>
</reference>
<keyword evidence="4" id="KW-0489">Methyltransferase</keyword>